<accession>K5VEM6</accession>
<dbReference type="InParanoid" id="K5VEM6"/>
<gene>
    <name evidence="2" type="ORF">PHACADRAFT_188692</name>
</gene>
<keyword evidence="3" id="KW-1185">Reference proteome</keyword>
<evidence type="ECO:0000313" key="2">
    <source>
        <dbReference type="EMBL" id="EKM49618.1"/>
    </source>
</evidence>
<dbReference type="AlphaFoldDB" id="K5VEM6"/>
<protein>
    <recommendedName>
        <fullName evidence="1">C2H2-type domain-containing protein</fullName>
    </recommendedName>
</protein>
<dbReference type="GeneID" id="18910508"/>
<evidence type="ECO:0000313" key="3">
    <source>
        <dbReference type="Proteomes" id="UP000008370"/>
    </source>
</evidence>
<dbReference type="PROSITE" id="PS00028">
    <property type="entry name" value="ZINC_FINGER_C2H2_1"/>
    <property type="match status" value="1"/>
</dbReference>
<evidence type="ECO:0000259" key="1">
    <source>
        <dbReference type="PROSITE" id="PS00028"/>
    </source>
</evidence>
<name>K5VEM6_PHACS</name>
<dbReference type="KEGG" id="pco:PHACADRAFT_188692"/>
<feature type="domain" description="C2H2-type" evidence="1">
    <location>
        <begin position="33"/>
        <end position="54"/>
    </location>
</feature>
<reference evidence="2 3" key="1">
    <citation type="journal article" date="2012" name="BMC Genomics">
        <title>Comparative genomics of the white-rot fungi, Phanerochaete carnosa and P. chrysosporium, to elucidate the genetic basis of the distinct wood types they colonize.</title>
        <authorList>
            <person name="Suzuki H."/>
            <person name="MacDonald J."/>
            <person name="Syed K."/>
            <person name="Salamov A."/>
            <person name="Hori C."/>
            <person name="Aerts A."/>
            <person name="Henrissat B."/>
            <person name="Wiebenga A."/>
            <person name="vanKuyk P.A."/>
            <person name="Barry K."/>
            <person name="Lindquist E."/>
            <person name="LaButti K."/>
            <person name="Lapidus A."/>
            <person name="Lucas S."/>
            <person name="Coutinho P."/>
            <person name="Gong Y."/>
            <person name="Samejima M."/>
            <person name="Mahadevan R."/>
            <person name="Abou-Zaid M."/>
            <person name="de Vries R.P."/>
            <person name="Igarashi K."/>
            <person name="Yadav J.S."/>
            <person name="Grigoriev I.V."/>
            <person name="Master E.R."/>
        </authorList>
    </citation>
    <scope>NUCLEOTIDE SEQUENCE [LARGE SCALE GENOMIC DNA]</scope>
    <source>
        <strain evidence="2 3">HHB-10118-sp</strain>
    </source>
</reference>
<dbReference type="Proteomes" id="UP000008370">
    <property type="component" value="Unassembled WGS sequence"/>
</dbReference>
<dbReference type="HOGENOM" id="CLU_997859_0_0_1"/>
<proteinExistence type="predicted"/>
<sequence length="279" mass="31582">MPVMKWLRRKKESSIHIIAPREASAEGHICWKCTKCNVIFLQKNIARLHLRVRHASTFKLFASRAEEIERSIEPFPRAATHGVYEVYSAHPTPFRPLTCMLRKYTSSVMARRAYGLGRLKDNVASTSYRVLEALTNDGNSPPQSLSPTVEHLLLAAQHRRSVLHLASTLGRADPEFMAALTRDEEHIMGLLESMSDNDKGEVIRLRGPIAADLLNLLDLPSEEYMPTWMLHPSPPAASDIFPFKANLSEHGAELERSLRHIFAKYLASSRTGYCYRTYA</sequence>
<dbReference type="RefSeq" id="XP_007401683.1">
    <property type="nucleotide sequence ID" value="XM_007401621.1"/>
</dbReference>
<dbReference type="EMBL" id="JH930480">
    <property type="protein sequence ID" value="EKM49618.1"/>
    <property type="molecule type" value="Genomic_DNA"/>
</dbReference>
<organism evidence="2 3">
    <name type="scientific">Phanerochaete carnosa (strain HHB-10118-sp)</name>
    <name type="common">White-rot fungus</name>
    <name type="synonym">Peniophora carnosa</name>
    <dbReference type="NCBI Taxonomy" id="650164"/>
    <lineage>
        <taxon>Eukaryota</taxon>
        <taxon>Fungi</taxon>
        <taxon>Dikarya</taxon>
        <taxon>Basidiomycota</taxon>
        <taxon>Agaricomycotina</taxon>
        <taxon>Agaricomycetes</taxon>
        <taxon>Polyporales</taxon>
        <taxon>Phanerochaetaceae</taxon>
        <taxon>Phanerochaete</taxon>
    </lineage>
</organism>
<dbReference type="InterPro" id="IPR013087">
    <property type="entry name" value="Znf_C2H2_type"/>
</dbReference>